<feature type="compositionally biased region" description="Pro residues" evidence="1">
    <location>
        <begin position="127"/>
        <end position="136"/>
    </location>
</feature>
<organism evidence="2 3">
    <name type="scientific">Knipowitschia caucasica</name>
    <name type="common">Caucasian dwarf goby</name>
    <name type="synonym">Pomatoschistus caucasicus</name>
    <dbReference type="NCBI Taxonomy" id="637954"/>
    <lineage>
        <taxon>Eukaryota</taxon>
        <taxon>Metazoa</taxon>
        <taxon>Chordata</taxon>
        <taxon>Craniata</taxon>
        <taxon>Vertebrata</taxon>
        <taxon>Euteleostomi</taxon>
        <taxon>Actinopterygii</taxon>
        <taxon>Neopterygii</taxon>
        <taxon>Teleostei</taxon>
        <taxon>Neoteleostei</taxon>
        <taxon>Acanthomorphata</taxon>
        <taxon>Gobiaria</taxon>
        <taxon>Gobiiformes</taxon>
        <taxon>Gobioidei</taxon>
        <taxon>Gobiidae</taxon>
        <taxon>Gobiinae</taxon>
        <taxon>Knipowitschia</taxon>
    </lineage>
</organism>
<feature type="region of interest" description="Disordered" evidence="1">
    <location>
        <begin position="1"/>
        <end position="86"/>
    </location>
</feature>
<feature type="compositionally biased region" description="Polar residues" evidence="1">
    <location>
        <begin position="141"/>
        <end position="157"/>
    </location>
</feature>
<keyword evidence="3" id="KW-1185">Reference proteome</keyword>
<dbReference type="AlphaFoldDB" id="A0AAV2LJG5"/>
<name>A0AAV2LJG5_KNICA</name>
<gene>
    <name evidence="2" type="ORF">KC01_LOCUS27966</name>
</gene>
<accession>A0AAV2LJG5</accession>
<evidence type="ECO:0000256" key="1">
    <source>
        <dbReference type="SAM" id="MobiDB-lite"/>
    </source>
</evidence>
<feature type="compositionally biased region" description="Pro residues" evidence="1">
    <location>
        <begin position="43"/>
        <end position="57"/>
    </location>
</feature>
<feature type="compositionally biased region" description="Polar residues" evidence="1">
    <location>
        <begin position="66"/>
        <end position="76"/>
    </location>
</feature>
<evidence type="ECO:0000313" key="2">
    <source>
        <dbReference type="EMBL" id="CAL1599754.1"/>
    </source>
</evidence>
<dbReference type="EMBL" id="OZ035845">
    <property type="protein sequence ID" value="CAL1599754.1"/>
    <property type="molecule type" value="Genomic_DNA"/>
</dbReference>
<protein>
    <submittedName>
        <fullName evidence="2">Uncharacterized protein</fullName>
    </submittedName>
</protein>
<sequence>MKSSGGPIKRRQDQEAGLLRSEQPVPVQVLLTPNQDEGEANQDPPPLPPPPPPPPIPRRAAFHLSQPCSPQATSSRALGEERGDQGSGVRLCELLQAGGVSVRPLGKHLAISLPSLPLRLWDTPTQSLPPPVPPLPVETARPQSSPVWQPPRSLSPTSKREKRVFCWV</sequence>
<dbReference type="Proteomes" id="UP001497482">
    <property type="component" value="Chromosome 23"/>
</dbReference>
<evidence type="ECO:0000313" key="3">
    <source>
        <dbReference type="Proteomes" id="UP001497482"/>
    </source>
</evidence>
<reference evidence="2 3" key="1">
    <citation type="submission" date="2024-04" db="EMBL/GenBank/DDBJ databases">
        <authorList>
            <person name="Waldvogel A.-M."/>
            <person name="Schoenle A."/>
        </authorList>
    </citation>
    <scope>NUCLEOTIDE SEQUENCE [LARGE SCALE GENOMIC DNA]</scope>
</reference>
<feature type="region of interest" description="Disordered" evidence="1">
    <location>
        <begin position="126"/>
        <end position="163"/>
    </location>
</feature>
<proteinExistence type="predicted"/>